<reference evidence="4" key="1">
    <citation type="submission" date="2016-06" db="UniProtKB">
        <authorList>
            <consortium name="WormBaseParasite"/>
        </authorList>
    </citation>
    <scope>IDENTIFICATION</scope>
</reference>
<accession>A0A183IPS8</accession>
<name>A0A183IPS8_9BILA</name>
<sequence>MNLLIETCSSPSGPGVFEQGYAIEIGSLVRGGVDTTRTVINFVPDFFLKHDDGCDAAKAECEVRTAIVKAFDIRRCDCDEPLSPSSTRMPRLKPWPASLP</sequence>
<dbReference type="EMBL" id="UZAM01009127">
    <property type="protein sequence ID" value="VDP07812.1"/>
    <property type="molecule type" value="Genomic_DNA"/>
</dbReference>
<protein>
    <submittedName>
        <fullName evidence="4">ZP domain-containing protein</fullName>
    </submittedName>
</protein>
<proteinExistence type="predicted"/>
<evidence type="ECO:0000313" key="4">
    <source>
        <dbReference type="WBParaSite" id="SBAD_0000584801-mRNA-1"/>
    </source>
</evidence>
<reference evidence="2 3" key="2">
    <citation type="submission" date="2018-11" db="EMBL/GenBank/DDBJ databases">
        <authorList>
            <consortium name="Pathogen Informatics"/>
        </authorList>
    </citation>
    <scope>NUCLEOTIDE SEQUENCE [LARGE SCALE GENOMIC DNA]</scope>
</reference>
<evidence type="ECO:0000313" key="2">
    <source>
        <dbReference type="EMBL" id="VDP07812.1"/>
    </source>
</evidence>
<dbReference type="Proteomes" id="UP000270296">
    <property type="component" value="Unassembled WGS sequence"/>
</dbReference>
<evidence type="ECO:0000256" key="1">
    <source>
        <dbReference type="SAM" id="MobiDB-lite"/>
    </source>
</evidence>
<organism evidence="4">
    <name type="scientific">Soboliphyme baturini</name>
    <dbReference type="NCBI Taxonomy" id="241478"/>
    <lineage>
        <taxon>Eukaryota</taxon>
        <taxon>Metazoa</taxon>
        <taxon>Ecdysozoa</taxon>
        <taxon>Nematoda</taxon>
        <taxon>Enoplea</taxon>
        <taxon>Dorylaimia</taxon>
        <taxon>Dioctophymatida</taxon>
        <taxon>Dioctophymatoidea</taxon>
        <taxon>Soboliphymatidae</taxon>
        <taxon>Soboliphyme</taxon>
    </lineage>
</organism>
<gene>
    <name evidence="2" type="ORF">SBAD_LOCUS5625</name>
</gene>
<keyword evidence="3" id="KW-1185">Reference proteome</keyword>
<dbReference type="AlphaFoldDB" id="A0A183IPS8"/>
<dbReference type="WBParaSite" id="SBAD_0000584801-mRNA-1">
    <property type="protein sequence ID" value="SBAD_0000584801-mRNA-1"/>
    <property type="gene ID" value="SBAD_0000584801"/>
</dbReference>
<evidence type="ECO:0000313" key="3">
    <source>
        <dbReference type="Proteomes" id="UP000270296"/>
    </source>
</evidence>
<feature type="region of interest" description="Disordered" evidence="1">
    <location>
        <begin position="81"/>
        <end position="100"/>
    </location>
</feature>